<dbReference type="SUPFAM" id="SSF52266">
    <property type="entry name" value="SGNH hydrolase"/>
    <property type="match status" value="1"/>
</dbReference>
<dbReference type="HOGENOM" id="CLU_441969_0_0_11"/>
<feature type="signal peptide" evidence="3">
    <location>
        <begin position="1"/>
        <end position="35"/>
    </location>
</feature>
<evidence type="ECO:0000256" key="3">
    <source>
        <dbReference type="SAM" id="SignalP"/>
    </source>
</evidence>
<gene>
    <name evidence="5" type="ordered locus">Intca_0790</name>
</gene>
<evidence type="ECO:0000256" key="2">
    <source>
        <dbReference type="PIRSR" id="PIRSR637460-2"/>
    </source>
</evidence>
<protein>
    <recommendedName>
        <fullName evidence="4">SGNH hydrolase-type esterase domain-containing protein</fullName>
    </recommendedName>
</protein>
<dbReference type="InterPro" id="IPR037460">
    <property type="entry name" value="SEST-like"/>
</dbReference>
<feature type="active site" evidence="1">
    <location>
        <position position="596"/>
    </location>
</feature>
<proteinExistence type="predicted"/>
<dbReference type="AlphaFoldDB" id="E6SBJ5"/>
<feature type="chain" id="PRO_5003211000" description="SGNH hydrolase-type esterase domain-containing protein" evidence="3">
    <location>
        <begin position="36"/>
        <end position="618"/>
    </location>
</feature>
<sequence>MSLRARRTSLLAFTTTALVSTVLPISIVAAPTAAAATYPRSVSVALVPNSSGRVNNGGFLPTMGFPDGYVPTFTDVAPDSIVQDVANPLTGFDTVVFNGICDIDTFLSNAIFKARVEGFVQAGGKLIIWDSECTSTDYSKFALPFKTSNPGAAGASGTLTDVENNTLSSTDPQSPLYVDTVAVSTGTDAVGDANVFTTYDPNWFVDLKATNVLGVNGPAHAYAKLGQGLVIYSGLDKDDMGWGGFDATSSSGAVHLNRIWLLELLQPWDPDGLPRTLPAGTTHEYVALGDSYSAGEGLSPYLPGTDQPSISEPNHNVCHRSDQAYSYVLHDRYYTKPPLPMFVACSGSITNDLFAPNNAVNMKLDGSAPEDPQLDAITSQTKLVTLTMGGNDVGFVDIVSACAANLIAWVPSCQNTKVKLWAPNPPRFYEKSLSSIVDSRMQALKGTASASTFPLFGDSPARAYGQAKPIHSWSAILKEIKKRAAPDAKIIIAGYPQLLSDKNGYVWDAPGSSYLTIGRVGPTNILIRKGPASWIRSKIAEANQGIRAAAEGMNDPNVQYADVAAEFTGHAIGDSEPWIFLVTGSGKDDLDSRSLHPTADGQKAYELAVAKALNKTPS</sequence>
<evidence type="ECO:0000313" key="5">
    <source>
        <dbReference type="EMBL" id="ADU47326.1"/>
    </source>
</evidence>
<dbReference type="PANTHER" id="PTHR37981:SF1">
    <property type="entry name" value="SGNH HYDROLASE-TYPE ESTERASE DOMAIN-CONTAINING PROTEIN"/>
    <property type="match status" value="1"/>
</dbReference>
<evidence type="ECO:0000256" key="1">
    <source>
        <dbReference type="PIRSR" id="PIRSR637460-1"/>
    </source>
</evidence>
<dbReference type="EMBL" id="CP002343">
    <property type="protein sequence ID" value="ADU47326.1"/>
    <property type="molecule type" value="Genomic_DNA"/>
</dbReference>
<dbReference type="GO" id="GO:0019433">
    <property type="term" value="P:triglyceride catabolic process"/>
    <property type="evidence" value="ECO:0007669"/>
    <property type="project" value="TreeGrafter"/>
</dbReference>
<keyword evidence="6" id="KW-1185">Reference proteome</keyword>
<keyword evidence="3" id="KW-0732">Signal</keyword>
<dbReference type="Proteomes" id="UP000008914">
    <property type="component" value="Chromosome"/>
</dbReference>
<feature type="domain" description="SGNH hydrolase-type esterase" evidence="4">
    <location>
        <begin position="287"/>
        <end position="604"/>
    </location>
</feature>
<evidence type="ECO:0000313" key="6">
    <source>
        <dbReference type="Proteomes" id="UP000008914"/>
    </source>
</evidence>
<organism evidence="5 6">
    <name type="scientific">Intrasporangium calvum (strain ATCC 23552 / DSM 43043 / JCM 3097 / NBRC 12989 / NCIMB 10167 / NRRL B-3866 / 7 KIP)</name>
    <dbReference type="NCBI Taxonomy" id="710696"/>
    <lineage>
        <taxon>Bacteria</taxon>
        <taxon>Bacillati</taxon>
        <taxon>Actinomycetota</taxon>
        <taxon>Actinomycetes</taxon>
        <taxon>Micrococcales</taxon>
        <taxon>Intrasporangiaceae</taxon>
        <taxon>Intrasporangium</taxon>
    </lineage>
</organism>
<feature type="disulfide bond" evidence="2">
    <location>
        <begin position="318"/>
        <end position="345"/>
    </location>
</feature>
<reference evidence="5 6" key="1">
    <citation type="journal article" date="2010" name="Stand. Genomic Sci.">
        <title>Complete genome sequence of Intrasporangium calvum type strain (7 KIP).</title>
        <authorList>
            <person name="Del Rio T.G."/>
            <person name="Chertkov O."/>
            <person name="Yasawong M."/>
            <person name="Lucas S."/>
            <person name="Deshpande S."/>
            <person name="Cheng J.F."/>
            <person name="Detter C."/>
            <person name="Tapia R."/>
            <person name="Han C."/>
            <person name="Goodwin L."/>
            <person name="Pitluck S."/>
            <person name="Liolios K."/>
            <person name="Ivanova N."/>
            <person name="Mavromatis K."/>
            <person name="Pati A."/>
            <person name="Chen A."/>
            <person name="Palaniappan K."/>
            <person name="Land M."/>
            <person name="Hauser L."/>
            <person name="Chang Y.J."/>
            <person name="Jeffries C.D."/>
            <person name="Rohde M."/>
            <person name="Pukall R."/>
            <person name="Sikorski J."/>
            <person name="Goker M."/>
            <person name="Woyke T."/>
            <person name="Bristow J."/>
            <person name="Eisen J.A."/>
            <person name="Markowitz V."/>
            <person name="Hugenholtz P."/>
            <person name="Kyrpides N.C."/>
            <person name="Klenk H.P."/>
            <person name="Lapidus A."/>
        </authorList>
    </citation>
    <scope>NUCLEOTIDE SEQUENCE [LARGE SCALE GENOMIC DNA]</scope>
    <source>
        <strain evidence="6">ATCC 23552 / DSM 43043 / JCM 3097 / NBRC 12989 / 7 KIP</strain>
    </source>
</reference>
<dbReference type="Pfam" id="PF13472">
    <property type="entry name" value="Lipase_GDSL_2"/>
    <property type="match status" value="1"/>
</dbReference>
<name>E6SBJ5_INTC7</name>
<dbReference type="eggNOG" id="COG2755">
    <property type="taxonomic scope" value="Bacteria"/>
</dbReference>
<dbReference type="InterPro" id="IPR036514">
    <property type="entry name" value="SGNH_hydro_sf"/>
</dbReference>
<dbReference type="Gene3D" id="3.40.50.1110">
    <property type="entry name" value="SGNH hydrolase"/>
    <property type="match status" value="1"/>
</dbReference>
<dbReference type="KEGG" id="ica:Intca_0790"/>
<dbReference type="CDD" id="cd01823">
    <property type="entry name" value="SEST_like"/>
    <property type="match status" value="1"/>
</dbReference>
<dbReference type="PANTHER" id="PTHR37981">
    <property type="entry name" value="LIPASE 2"/>
    <property type="match status" value="1"/>
</dbReference>
<accession>E6SBJ5</accession>
<keyword evidence="2" id="KW-1015">Disulfide bond</keyword>
<evidence type="ECO:0000259" key="4">
    <source>
        <dbReference type="Pfam" id="PF13472"/>
    </source>
</evidence>
<dbReference type="InterPro" id="IPR013830">
    <property type="entry name" value="SGNH_hydro"/>
</dbReference>
<feature type="active site" description="Nucleophile" evidence="1">
    <location>
        <position position="291"/>
    </location>
</feature>
<dbReference type="GO" id="GO:0004806">
    <property type="term" value="F:triacylglycerol lipase activity"/>
    <property type="evidence" value="ECO:0007669"/>
    <property type="project" value="TreeGrafter"/>
</dbReference>